<dbReference type="Proteomes" id="UP000324800">
    <property type="component" value="Unassembled WGS sequence"/>
</dbReference>
<dbReference type="InterPro" id="IPR011989">
    <property type="entry name" value="ARM-like"/>
</dbReference>
<name>A0A5J4UQL2_9EUKA</name>
<evidence type="ECO:0000313" key="2">
    <source>
        <dbReference type="EMBL" id="KAA6372739.1"/>
    </source>
</evidence>
<dbReference type="EMBL" id="SNRW01013336">
    <property type="protein sequence ID" value="KAA6372739.1"/>
    <property type="molecule type" value="Genomic_DNA"/>
</dbReference>
<dbReference type="Gene3D" id="1.25.10.10">
    <property type="entry name" value="Leucine-rich Repeat Variant"/>
    <property type="match status" value="1"/>
</dbReference>
<feature type="non-terminal residue" evidence="2">
    <location>
        <position position="1"/>
    </location>
</feature>
<dbReference type="AlphaFoldDB" id="A0A5J4UQL2"/>
<feature type="region of interest" description="Disordered" evidence="1">
    <location>
        <begin position="1"/>
        <end position="26"/>
    </location>
</feature>
<comment type="caution">
    <text evidence="2">The sequence shown here is derived from an EMBL/GenBank/DDBJ whole genome shotgun (WGS) entry which is preliminary data.</text>
</comment>
<evidence type="ECO:0000256" key="1">
    <source>
        <dbReference type="SAM" id="MobiDB-lite"/>
    </source>
</evidence>
<protein>
    <submittedName>
        <fullName evidence="2">Uncharacterized protein</fullName>
    </submittedName>
</protein>
<gene>
    <name evidence="2" type="ORF">EZS28_031734</name>
</gene>
<organism evidence="2 3">
    <name type="scientific">Streblomastix strix</name>
    <dbReference type="NCBI Taxonomy" id="222440"/>
    <lineage>
        <taxon>Eukaryota</taxon>
        <taxon>Metamonada</taxon>
        <taxon>Preaxostyla</taxon>
        <taxon>Oxymonadida</taxon>
        <taxon>Streblomastigidae</taxon>
        <taxon>Streblomastix</taxon>
    </lineage>
</organism>
<dbReference type="SUPFAM" id="SSF48371">
    <property type="entry name" value="ARM repeat"/>
    <property type="match status" value="1"/>
</dbReference>
<sequence length="281" mass="31283">EEDKSESNNENEGQSSDQDEESFGGVPQVKGDVKKGALNFTFVIYQRIAQELAEVGDFTDMNGDEVLEIATQSDIYLRLIKHGLEKDGSDEAKIQLIKAGIAKALLFLFKNREDISSNYSDVFYQLTVGNNQAKQQLLLENKPFRGLLSLFDCHDSHMSLDAIRSINNIIIGSNSINETDKPHPEFKALVKADGIEKIYSLFKGKGNKIIKDHCAICIGIIYRAQEIDDPTMKKEIIGHLKSLVKSGDGSIKDNAKLALKCLSQNSQNSEEIKKEGFEIPE</sequence>
<proteinExistence type="predicted"/>
<evidence type="ECO:0000313" key="3">
    <source>
        <dbReference type="Proteomes" id="UP000324800"/>
    </source>
</evidence>
<reference evidence="2 3" key="1">
    <citation type="submission" date="2019-03" db="EMBL/GenBank/DDBJ databases">
        <title>Single cell metagenomics reveals metabolic interactions within the superorganism composed of flagellate Streblomastix strix and complex community of Bacteroidetes bacteria on its surface.</title>
        <authorList>
            <person name="Treitli S.C."/>
            <person name="Kolisko M."/>
            <person name="Husnik F."/>
            <person name="Keeling P."/>
            <person name="Hampl V."/>
        </authorList>
    </citation>
    <scope>NUCLEOTIDE SEQUENCE [LARGE SCALE GENOMIC DNA]</scope>
    <source>
        <strain evidence="2">ST1C</strain>
    </source>
</reference>
<accession>A0A5J4UQL2</accession>
<dbReference type="InterPro" id="IPR016024">
    <property type="entry name" value="ARM-type_fold"/>
</dbReference>